<accession>A0A7C4E060</accession>
<gene>
    <name evidence="8" type="ORF">ENT82_06020</name>
    <name evidence="7" type="ORF">ENU43_01460</name>
</gene>
<evidence type="ECO:0000313" key="8">
    <source>
        <dbReference type="EMBL" id="HGN90664.1"/>
    </source>
</evidence>
<feature type="transmembrane region" description="Helical" evidence="6">
    <location>
        <begin position="123"/>
        <end position="144"/>
    </location>
</feature>
<organism evidence="8">
    <name type="scientific">Caldiarchaeum subterraneum</name>
    <dbReference type="NCBI Taxonomy" id="311458"/>
    <lineage>
        <taxon>Archaea</taxon>
        <taxon>Nitrososphaerota</taxon>
        <taxon>Candidatus Caldarchaeales</taxon>
        <taxon>Candidatus Caldarchaeaceae</taxon>
        <taxon>Candidatus Caldarchaeum</taxon>
    </lineage>
</organism>
<evidence type="ECO:0000256" key="2">
    <source>
        <dbReference type="ARBA" id="ARBA00022692"/>
    </source>
</evidence>
<keyword evidence="4 6" id="KW-0472">Membrane</keyword>
<keyword evidence="3 6" id="KW-1133">Transmembrane helix</keyword>
<evidence type="ECO:0000256" key="5">
    <source>
        <dbReference type="SAM" id="MobiDB-lite"/>
    </source>
</evidence>
<evidence type="ECO:0000256" key="3">
    <source>
        <dbReference type="ARBA" id="ARBA00022989"/>
    </source>
</evidence>
<evidence type="ECO:0000256" key="6">
    <source>
        <dbReference type="SAM" id="Phobius"/>
    </source>
</evidence>
<dbReference type="SMART" id="SM01415">
    <property type="entry name" value="DUF106"/>
    <property type="match status" value="1"/>
</dbReference>
<feature type="region of interest" description="Disordered" evidence="5">
    <location>
        <begin position="155"/>
        <end position="180"/>
    </location>
</feature>
<dbReference type="InterPro" id="IPR002809">
    <property type="entry name" value="EMC3/TMCO1"/>
</dbReference>
<dbReference type="EMBL" id="DTCM01000018">
    <property type="protein sequence ID" value="HGL40321.1"/>
    <property type="molecule type" value="Genomic_DNA"/>
</dbReference>
<evidence type="ECO:0000313" key="7">
    <source>
        <dbReference type="EMBL" id="HGL40321.1"/>
    </source>
</evidence>
<dbReference type="GO" id="GO:0016020">
    <property type="term" value="C:membrane"/>
    <property type="evidence" value="ECO:0007669"/>
    <property type="project" value="UniProtKB-SubCell"/>
</dbReference>
<proteinExistence type="predicted"/>
<feature type="transmembrane region" description="Helical" evidence="6">
    <location>
        <begin position="80"/>
        <end position="102"/>
    </location>
</feature>
<dbReference type="EMBL" id="DTAD01000064">
    <property type="protein sequence ID" value="HGN90664.1"/>
    <property type="molecule type" value="Genomic_DNA"/>
</dbReference>
<comment type="caution">
    <text evidence="8">The sequence shown here is derived from an EMBL/GenBank/DDBJ whole genome shotgun (WGS) entry which is preliminary data.</text>
</comment>
<dbReference type="InterPro" id="IPR038978">
    <property type="entry name" value="MJ0935"/>
</dbReference>
<keyword evidence="2 6" id="KW-0812">Transmembrane</keyword>
<name>A0A7C4E060_CALS0</name>
<dbReference type="PANTHER" id="PTHR42198:SF1">
    <property type="entry name" value="INTEGRAL MEMBRANE PROTEIN"/>
    <property type="match status" value="1"/>
</dbReference>
<dbReference type="PANTHER" id="PTHR42198">
    <property type="entry name" value="INTEGRAL MEMBRANE PROTEIN"/>
    <property type="match status" value="1"/>
</dbReference>
<comment type="subcellular location">
    <subcellularLocation>
        <location evidence="1">Membrane</location>
        <topology evidence="1">Multi-pass membrane protein</topology>
    </subcellularLocation>
</comment>
<dbReference type="Pfam" id="PF01956">
    <property type="entry name" value="EMC3_TMCO1"/>
    <property type="match status" value="1"/>
</dbReference>
<protein>
    <submittedName>
        <fullName evidence="8">DUF106 domain-containing protein</fullName>
    </submittedName>
</protein>
<dbReference type="AlphaFoldDB" id="A0A7C4E060"/>
<evidence type="ECO:0000256" key="4">
    <source>
        <dbReference type="ARBA" id="ARBA00023136"/>
    </source>
</evidence>
<reference evidence="8" key="1">
    <citation type="journal article" date="2020" name="mSystems">
        <title>Genome- and Community-Level Interaction Insights into Carbon Utilization and Element Cycling Functions of Hydrothermarchaeota in Hydrothermal Sediment.</title>
        <authorList>
            <person name="Zhou Z."/>
            <person name="Liu Y."/>
            <person name="Xu W."/>
            <person name="Pan J."/>
            <person name="Luo Z.H."/>
            <person name="Li M."/>
        </authorList>
    </citation>
    <scope>NUCLEOTIDE SEQUENCE [LARGE SCALE GENOMIC DNA]</scope>
    <source>
        <strain evidence="8">SpSt-613</strain>
        <strain evidence="7">SpSt-669</strain>
    </source>
</reference>
<sequence length="180" mass="20133">MFLDMLLLSSLAAAISAATTAIRKIVFKKEDLAKIAEIQSYNRELMTATRKKDQKTIQKLQKKQDYIRQINAEVTKKNMITMFASLLIFFTIYPTLGGFFGTQMLGYVPAGLDIPFVTDSGKLYFYGWFILSFFGVSSPITKIFGLGLAGMPTAGGGEDEKKAEDKKQEEKAGKDTERRK</sequence>
<evidence type="ECO:0000256" key="1">
    <source>
        <dbReference type="ARBA" id="ARBA00004141"/>
    </source>
</evidence>
<feature type="compositionally biased region" description="Basic and acidic residues" evidence="5">
    <location>
        <begin position="158"/>
        <end position="180"/>
    </location>
</feature>